<dbReference type="EMBL" id="JAWLKJ010000003">
    <property type="protein sequence ID" value="MDV6300190.1"/>
    <property type="molecule type" value="Genomic_DNA"/>
</dbReference>
<evidence type="ECO:0000256" key="3">
    <source>
        <dbReference type="SAM" id="Phobius"/>
    </source>
</evidence>
<reference evidence="5" key="1">
    <citation type="submission" date="2023-10" db="EMBL/GenBank/DDBJ databases">
        <title>Development of a sustainable strategy for remediation of hydrocarbon-contaminated territories based on the waste exchange concept.</title>
        <authorList>
            <person name="Krivoruchko A."/>
        </authorList>
    </citation>
    <scope>NUCLEOTIDE SEQUENCE</scope>
    <source>
        <strain evidence="5">IEGM 1175</strain>
    </source>
</reference>
<evidence type="ECO:0000256" key="2">
    <source>
        <dbReference type="SAM" id="MobiDB-lite"/>
    </source>
</evidence>
<proteinExistence type="predicted"/>
<dbReference type="SUPFAM" id="SSF53955">
    <property type="entry name" value="Lysozyme-like"/>
    <property type="match status" value="1"/>
</dbReference>
<comment type="caution">
    <text evidence="5">The sequence shown here is derived from an EMBL/GenBank/DDBJ whole genome shotgun (WGS) entry which is preliminary data.</text>
</comment>
<keyword evidence="3" id="KW-0812">Transmembrane</keyword>
<evidence type="ECO:0000313" key="5">
    <source>
        <dbReference type="EMBL" id="MDV6300190.1"/>
    </source>
</evidence>
<protein>
    <submittedName>
        <fullName evidence="5">Phage tail tape measure protein</fullName>
    </submittedName>
</protein>
<evidence type="ECO:0000313" key="6">
    <source>
        <dbReference type="Proteomes" id="UP001185873"/>
    </source>
</evidence>
<keyword evidence="3" id="KW-0472">Membrane</keyword>
<evidence type="ECO:0000256" key="1">
    <source>
        <dbReference type="SAM" id="Coils"/>
    </source>
</evidence>
<feature type="compositionally biased region" description="Basic and acidic residues" evidence="2">
    <location>
        <begin position="116"/>
        <end position="133"/>
    </location>
</feature>
<keyword evidence="3" id="KW-1133">Transmembrane helix</keyword>
<evidence type="ECO:0000259" key="4">
    <source>
        <dbReference type="Pfam" id="PF10145"/>
    </source>
</evidence>
<dbReference type="InterPro" id="IPR023346">
    <property type="entry name" value="Lysozyme-like_dom_sf"/>
</dbReference>
<feature type="transmembrane region" description="Helical" evidence="3">
    <location>
        <begin position="499"/>
        <end position="526"/>
    </location>
</feature>
<dbReference type="Pfam" id="PF10145">
    <property type="entry name" value="PhageMin_Tail"/>
    <property type="match status" value="1"/>
</dbReference>
<dbReference type="Proteomes" id="UP001185873">
    <property type="component" value="Unassembled WGS sequence"/>
</dbReference>
<feature type="domain" description="Phage tail tape measure protein" evidence="4">
    <location>
        <begin position="220"/>
        <end position="421"/>
    </location>
</feature>
<feature type="region of interest" description="Disordered" evidence="2">
    <location>
        <begin position="102"/>
        <end position="141"/>
    </location>
</feature>
<dbReference type="InterPro" id="IPR010090">
    <property type="entry name" value="Phage_tape_meas"/>
</dbReference>
<feature type="coiled-coil region" evidence="1">
    <location>
        <begin position="1382"/>
        <end position="1409"/>
    </location>
</feature>
<keyword evidence="1" id="KW-0175">Coiled coil</keyword>
<dbReference type="Gene3D" id="1.10.530.10">
    <property type="match status" value="1"/>
</dbReference>
<accession>A0AAE4QY46</accession>
<gene>
    <name evidence="5" type="ORF">R3P82_13875</name>
</gene>
<dbReference type="RefSeq" id="WP_317470738.1">
    <property type="nucleotide sequence ID" value="NZ_JAWLKJ010000003.1"/>
</dbReference>
<feature type="transmembrane region" description="Helical" evidence="3">
    <location>
        <begin position="546"/>
        <end position="564"/>
    </location>
</feature>
<sequence length="1421" mass="149124">MAVDSDVVWVPTLPSLSDFAKELDKGTKGAGTKVGERVGKEIASGVERSKAAVDKASEVAEKAHNKVADAAGKVRIAEEQLARARDSGDTLKIARAQEQLATAQRRVSEATTAAENADKSLTSKRDKLARATDDSAQAARENADALEMGEGSMASFGGGIDGLVGKLGGLAAGLGGIVASADAMMEGLDQDRLGDKLAAQLGATPEMAAEFGDMAGSLYAQAYGDSFEDVNDALRGVWQQGLVDEDATNAQIESITAKVLDLTTAFDQDLAGATGAIGTMLKTGLAPDADAAMDILTRGFQQGADKAGDLLDTMTEYPALFQALGIDGQTATGLIAQGMAGGARSADLVADALKEFQIRAIDGSKASAEAYGAIGLNAEDMTAKIAAGGEGARAGLDQVLDGLRAMEDPVERNAAAVGLFGTQAEDLGGALFDLDPSTAVQALGDVGGAAEEMGNTLNDNAATRLEEFKRSAQQFAIDSAGGFIGWVSENIDLLKNLGIVLGVTAIALGGVAIASGILTAGSLLTWVRNLTIAQWLLNSAMLANPWTWVVLAIAGLVAAFVILWNKSEAFRGFWIGLWDSIKNAAAWAWQNVIKPVWDAMKAAFSALGAFFGWVWTSLIKPAWDALGAGIAWVWNAIIRPAWDALKAALGAVGAFFGWVWNSVIKPTWDALGAGIAWVWENVIRPNWDALKWALGAVGDFFSWVWNSVIKPAWDALGAGIAWVADNVVHPVFDGLKTGLGFVETAFQKAVDFIGQMWDRIKGITAKPVKFVIDTVYNNGIREVWNKVAGWLGLGTLDPYNPEWLGAYAGGGVLPGYTPGRDIYNFVDPKTGVRVDLGGGEGIMRPEFVDAVGGPKGIDELNARARRGLPLGHAGNYAAGGVLPGWEMLTTDIQRAMAASVAQAFPNQRITSGTRYEDVGSGFDNHMAGRAVDFDLPGGPLASWIAREYGPDVLELFWDPGPNMVGGAPTGAIGGHSDHVHWAMAHIIDPYTGEVISHDGPGGGGPSPVRSLIANAFSTIMDPIMGLIPEGPGLFGGLAKGMATKMVDGVRDFLLGQSASSSAHGDWVGNPGVEQFRPLAEKLLREKGHDLGLVGSVLRRMNQESGGDPNAINDWDSNALAGWPTKGLMQMRDDTFLTHADPGHTNIWDPEDNLRSSLNYAMNEYGSLSAAYDRAGGYDQGGVLEEGITMAVNASGKPEAILTNQQWRDVSALVHELQFLTPEMKRWVDEGLVELERFANAAEKGFTAWASANTEQGRMGSAEEFAQHFGTALGLDVADSALGMVGLGGILGGQLNESTRNLLHAIVDGPIGGEAAILDDDGRVIGTKLDDPAAAVPDDLSGLDMSAPVVPSVDGEADISAEQLPAGTSVTVALPAGKTAYTDEEVKQMLDELDQRVDDLEIRVTDSDNAPAPLGAGVSGIV</sequence>
<organism evidence="5 6">
    <name type="scientific">Dietzia maris</name>
    <dbReference type="NCBI Taxonomy" id="37915"/>
    <lineage>
        <taxon>Bacteria</taxon>
        <taxon>Bacillati</taxon>
        <taxon>Actinomycetota</taxon>
        <taxon>Actinomycetes</taxon>
        <taxon>Mycobacteriales</taxon>
        <taxon>Dietziaceae</taxon>
        <taxon>Dietzia</taxon>
    </lineage>
</organism>
<dbReference type="CDD" id="cd13402">
    <property type="entry name" value="LT_TF-like"/>
    <property type="match status" value="1"/>
</dbReference>
<name>A0AAE4QY46_9ACTN</name>